<keyword evidence="9" id="KW-0675">Receptor</keyword>
<organism evidence="18 19">
    <name type="scientific">Paralvinella palmiformis</name>
    <dbReference type="NCBI Taxonomy" id="53620"/>
    <lineage>
        <taxon>Eukaryota</taxon>
        <taxon>Metazoa</taxon>
        <taxon>Spiralia</taxon>
        <taxon>Lophotrochozoa</taxon>
        <taxon>Annelida</taxon>
        <taxon>Polychaeta</taxon>
        <taxon>Sedentaria</taxon>
        <taxon>Canalipalpata</taxon>
        <taxon>Terebellida</taxon>
        <taxon>Terebelliformia</taxon>
        <taxon>Alvinellidae</taxon>
        <taxon>Paralvinella</taxon>
    </lineage>
</organism>
<evidence type="ECO:0000256" key="3">
    <source>
        <dbReference type="ARBA" id="ARBA00022692"/>
    </source>
</evidence>
<evidence type="ECO:0000313" key="18">
    <source>
        <dbReference type="EMBL" id="KAK2144318.1"/>
    </source>
</evidence>
<feature type="region of interest" description="Disordered" evidence="15">
    <location>
        <begin position="523"/>
        <end position="562"/>
    </location>
</feature>
<name>A0AAD9J118_9ANNE</name>
<feature type="domain" description="Neurotransmitter-gated ion-channel ligand-binding" evidence="16">
    <location>
        <begin position="103"/>
        <end position="313"/>
    </location>
</feature>
<keyword evidence="6 14" id="KW-0406">Ion transport</keyword>
<dbReference type="InterPro" id="IPR018000">
    <property type="entry name" value="Neurotransmitter_ion_chnl_CS"/>
</dbReference>
<feature type="transmembrane region" description="Helical" evidence="14">
    <location>
        <begin position="315"/>
        <end position="337"/>
    </location>
</feature>
<evidence type="ECO:0000256" key="9">
    <source>
        <dbReference type="ARBA" id="ARBA00023170"/>
    </source>
</evidence>
<dbReference type="SUPFAM" id="SSF90112">
    <property type="entry name" value="Neurotransmitter-gated ion-channel transmembrane pore"/>
    <property type="match status" value="1"/>
</dbReference>
<evidence type="ECO:0000259" key="16">
    <source>
        <dbReference type="Pfam" id="PF02931"/>
    </source>
</evidence>
<evidence type="ECO:0000259" key="17">
    <source>
        <dbReference type="Pfam" id="PF02932"/>
    </source>
</evidence>
<feature type="domain" description="Neurotransmitter-gated ion-channel transmembrane" evidence="17">
    <location>
        <begin position="320"/>
        <end position="369"/>
    </location>
</feature>
<dbReference type="InterPro" id="IPR006029">
    <property type="entry name" value="Neurotrans-gated_channel_TM"/>
</dbReference>
<keyword evidence="1 14" id="KW-0813">Transport</keyword>
<keyword evidence="19" id="KW-1185">Reference proteome</keyword>
<dbReference type="Pfam" id="PF02931">
    <property type="entry name" value="Neur_chan_LBD"/>
    <property type="match status" value="1"/>
</dbReference>
<feature type="transmembrane region" description="Helical" evidence="14">
    <location>
        <begin position="582"/>
        <end position="604"/>
    </location>
</feature>
<dbReference type="GO" id="GO:0022848">
    <property type="term" value="F:acetylcholine-gated monoatomic cation-selective channel activity"/>
    <property type="evidence" value="ECO:0007669"/>
    <property type="project" value="InterPro"/>
</dbReference>
<evidence type="ECO:0000256" key="11">
    <source>
        <dbReference type="ARBA" id="ARBA00023286"/>
    </source>
</evidence>
<dbReference type="InterPro" id="IPR036719">
    <property type="entry name" value="Neuro-gated_channel_TM_sf"/>
</dbReference>
<proteinExistence type="inferred from homology"/>
<keyword evidence="3 14" id="KW-0812">Transmembrane</keyword>
<dbReference type="PROSITE" id="PS00236">
    <property type="entry name" value="NEUROTR_ION_CHANNEL"/>
    <property type="match status" value="1"/>
</dbReference>
<keyword evidence="2" id="KW-1003">Cell membrane</keyword>
<protein>
    <submittedName>
        <fullName evidence="18">Uncharacterized protein</fullName>
    </submittedName>
</protein>
<dbReference type="Gene3D" id="1.20.58.390">
    <property type="entry name" value="Neurotransmitter-gated ion-channel transmembrane domain"/>
    <property type="match status" value="1"/>
</dbReference>
<feature type="transmembrane region" description="Helical" evidence="14">
    <location>
        <begin position="416"/>
        <end position="436"/>
    </location>
</feature>
<dbReference type="PRINTS" id="PR00252">
    <property type="entry name" value="NRIONCHANNEL"/>
</dbReference>
<evidence type="ECO:0000313" key="19">
    <source>
        <dbReference type="Proteomes" id="UP001208570"/>
    </source>
</evidence>
<evidence type="ECO:0000256" key="7">
    <source>
        <dbReference type="ARBA" id="ARBA00023136"/>
    </source>
</evidence>
<dbReference type="FunFam" id="2.70.170.10:FF:000028">
    <property type="entry name" value="AcetylCholine Receptor"/>
    <property type="match status" value="1"/>
</dbReference>
<dbReference type="Pfam" id="PF02932">
    <property type="entry name" value="Neur_chan_memb"/>
    <property type="match status" value="1"/>
</dbReference>
<dbReference type="EMBL" id="JAODUP010000768">
    <property type="protein sequence ID" value="KAK2144318.1"/>
    <property type="molecule type" value="Genomic_DNA"/>
</dbReference>
<dbReference type="Gene3D" id="2.70.170.10">
    <property type="entry name" value="Neurotransmitter-gated ion-channel ligand-binding domain"/>
    <property type="match status" value="1"/>
</dbReference>
<dbReference type="AlphaFoldDB" id="A0AAD9J118"/>
<dbReference type="GO" id="GO:0045211">
    <property type="term" value="C:postsynaptic membrane"/>
    <property type="evidence" value="ECO:0007669"/>
    <property type="project" value="InterPro"/>
</dbReference>
<evidence type="ECO:0000256" key="4">
    <source>
        <dbReference type="ARBA" id="ARBA00022989"/>
    </source>
</evidence>
<dbReference type="InterPro" id="IPR002394">
    <property type="entry name" value="Nicotinic_acetylcholine_rcpt"/>
</dbReference>
<dbReference type="InterPro" id="IPR006201">
    <property type="entry name" value="Neur_channel"/>
</dbReference>
<evidence type="ECO:0000256" key="2">
    <source>
        <dbReference type="ARBA" id="ARBA00022475"/>
    </source>
</evidence>
<keyword evidence="5" id="KW-0770">Synapse</keyword>
<gene>
    <name evidence="18" type="ORF">LSH36_768g01001</name>
</gene>
<evidence type="ECO:0000256" key="15">
    <source>
        <dbReference type="SAM" id="MobiDB-lite"/>
    </source>
</evidence>
<reference evidence="18" key="1">
    <citation type="journal article" date="2023" name="Mol. Biol. Evol.">
        <title>Third-Generation Sequencing Reveals the Adaptive Role of the Epigenome in Three Deep-Sea Polychaetes.</title>
        <authorList>
            <person name="Perez M."/>
            <person name="Aroh O."/>
            <person name="Sun Y."/>
            <person name="Lan Y."/>
            <person name="Juniper S.K."/>
            <person name="Young C.R."/>
            <person name="Angers B."/>
            <person name="Qian P.Y."/>
        </authorList>
    </citation>
    <scope>NUCLEOTIDE SEQUENCE</scope>
    <source>
        <strain evidence="18">P08H-3</strain>
    </source>
</reference>
<keyword evidence="12 14" id="KW-0407">Ion channel</keyword>
<evidence type="ECO:0000256" key="6">
    <source>
        <dbReference type="ARBA" id="ARBA00023065"/>
    </source>
</evidence>
<sequence>MTSTKWLPSSAISETCNVDVSDAIPSTARHRKNRPYDRYQSVTASGRQSFNAADQILKTVGAVVKVFLVIMTHLIWHKVAVCWSLLHLFITIAACHRKDRSSERRLFEYLMKNYDPASRPVMNADDTVKVNFSISLNKIHDLVEKNQTLITHVWIFEEWIDEILRWNPRRFDGLTSIVIPTRLVWLPDVYIFNNADKGSEGFVASLDSHVIVEHTGRISWTTPLIIKSSCSVDVRYFPFDNQHCFVKFGSWIYEESQLDLILKDDVVDLSPPFSENTELDLRSATLNRTLISYDLTRGRYPQITMYISVRRRPVFYAYTVIAPTLVLCILTLFSFLLPCDNGDKVGIGLTVFLSLYVLQLAIAENVPEANSLPLVGDDDRCDVSDDGVAHGAAAGGTCGAEDDRCDDDDDDDDDGLFLTLVMTLNAISLVFATLVINIKKKGDRLNCPCVPDLVLKFCRMILAKITCTPFINFYEFYGFCELEKEAMRKALPVTGETETTLRRPIDGGASSTGGMATFRPKAKLSAAGKTRLEKRRRARSQARAGDDGGETSLDELVPSRDNPPRDPKYEWFFVAEVLDKSLFLLFLIAMVFTIVISLIVVPWMHRND</sequence>
<dbReference type="SUPFAM" id="SSF63712">
    <property type="entry name" value="Nicotinic receptor ligand binding domain-like"/>
    <property type="match status" value="1"/>
</dbReference>
<keyword evidence="7 14" id="KW-0472">Membrane</keyword>
<keyword evidence="4 14" id="KW-1133">Transmembrane helix</keyword>
<dbReference type="InterPro" id="IPR006202">
    <property type="entry name" value="Neur_chan_lig-bd"/>
</dbReference>
<dbReference type="GO" id="GO:0004888">
    <property type="term" value="F:transmembrane signaling receptor activity"/>
    <property type="evidence" value="ECO:0007669"/>
    <property type="project" value="InterPro"/>
</dbReference>
<evidence type="ECO:0000256" key="14">
    <source>
        <dbReference type="RuleBase" id="RU000687"/>
    </source>
</evidence>
<evidence type="ECO:0000256" key="8">
    <source>
        <dbReference type="ARBA" id="ARBA00023157"/>
    </source>
</evidence>
<dbReference type="InterPro" id="IPR036734">
    <property type="entry name" value="Neur_chan_lig-bd_sf"/>
</dbReference>
<evidence type="ECO:0000256" key="5">
    <source>
        <dbReference type="ARBA" id="ARBA00023018"/>
    </source>
</evidence>
<keyword evidence="11" id="KW-1071">Ligand-gated ion channel</keyword>
<dbReference type="CDD" id="cd19051">
    <property type="entry name" value="LGIC_TM_cation"/>
    <property type="match status" value="1"/>
</dbReference>
<evidence type="ECO:0000256" key="1">
    <source>
        <dbReference type="ARBA" id="ARBA00022448"/>
    </source>
</evidence>
<comment type="subcellular location">
    <subcellularLocation>
        <location evidence="13">Synaptic cell membrane</location>
        <topology evidence="13">Multi-pass membrane protein</topology>
    </subcellularLocation>
</comment>
<keyword evidence="10" id="KW-0325">Glycoprotein</keyword>
<dbReference type="Proteomes" id="UP001208570">
    <property type="component" value="Unassembled WGS sequence"/>
</dbReference>
<dbReference type="CDD" id="cd18997">
    <property type="entry name" value="LGIC_ECD_nAChR"/>
    <property type="match status" value="1"/>
</dbReference>
<evidence type="ECO:0000256" key="13">
    <source>
        <dbReference type="ARBA" id="ARBA00034099"/>
    </source>
</evidence>
<keyword evidence="8" id="KW-1015">Disulfide bond</keyword>
<accession>A0AAD9J118</accession>
<dbReference type="InterPro" id="IPR038050">
    <property type="entry name" value="Neuro_actylchol_rec"/>
</dbReference>
<evidence type="ECO:0000256" key="10">
    <source>
        <dbReference type="ARBA" id="ARBA00023180"/>
    </source>
</evidence>
<evidence type="ECO:0000256" key="12">
    <source>
        <dbReference type="ARBA" id="ARBA00023303"/>
    </source>
</evidence>
<comment type="caution">
    <text evidence="18">The sequence shown here is derived from an EMBL/GenBank/DDBJ whole genome shotgun (WGS) entry which is preliminary data.</text>
</comment>
<dbReference type="PRINTS" id="PR00254">
    <property type="entry name" value="NICOTINICR"/>
</dbReference>
<feature type="transmembrane region" description="Helical" evidence="14">
    <location>
        <begin position="75"/>
        <end position="95"/>
    </location>
</feature>
<dbReference type="PANTHER" id="PTHR18945">
    <property type="entry name" value="NEUROTRANSMITTER GATED ION CHANNEL"/>
    <property type="match status" value="1"/>
</dbReference>
<comment type="similarity">
    <text evidence="14">Belongs to the ligand-gated ion channel (TC 1.A.9) family.</text>
</comment>